<dbReference type="Proteomes" id="UP000314294">
    <property type="component" value="Unassembled WGS sequence"/>
</dbReference>
<protein>
    <submittedName>
        <fullName evidence="1">Uncharacterized protein</fullName>
    </submittedName>
</protein>
<comment type="caution">
    <text evidence="1">The sequence shown here is derived from an EMBL/GenBank/DDBJ whole genome shotgun (WGS) entry which is preliminary data.</text>
</comment>
<organism evidence="1 2">
    <name type="scientific">Liparis tanakae</name>
    <name type="common">Tanaka's snailfish</name>
    <dbReference type="NCBI Taxonomy" id="230148"/>
    <lineage>
        <taxon>Eukaryota</taxon>
        <taxon>Metazoa</taxon>
        <taxon>Chordata</taxon>
        <taxon>Craniata</taxon>
        <taxon>Vertebrata</taxon>
        <taxon>Euteleostomi</taxon>
        <taxon>Actinopterygii</taxon>
        <taxon>Neopterygii</taxon>
        <taxon>Teleostei</taxon>
        <taxon>Neoteleostei</taxon>
        <taxon>Acanthomorphata</taxon>
        <taxon>Eupercaria</taxon>
        <taxon>Perciformes</taxon>
        <taxon>Cottioidei</taxon>
        <taxon>Cottales</taxon>
        <taxon>Liparidae</taxon>
        <taxon>Liparis</taxon>
    </lineage>
</organism>
<evidence type="ECO:0000313" key="1">
    <source>
        <dbReference type="EMBL" id="TNN83053.1"/>
    </source>
</evidence>
<dbReference type="EMBL" id="SRLO01000035">
    <property type="protein sequence ID" value="TNN83053.1"/>
    <property type="molecule type" value="Genomic_DNA"/>
</dbReference>
<sequence length="129" mass="14124">MKISCIKVALASFHSRNFVEVSPMSASTWSIACRSVSFDCARKDERKEKDGPRNPHVRLPLSSGAFLTRPRFRRVRHTTAVSAAGGDACDTRSNQDCRCLASEEVELSDVIVLTGDDSEPLALPATVEE</sequence>
<proteinExistence type="predicted"/>
<gene>
    <name evidence="1" type="ORF">EYF80_006660</name>
</gene>
<accession>A0A4Z2J0R8</accession>
<dbReference type="AlphaFoldDB" id="A0A4Z2J0R8"/>
<dbReference type="PROSITE" id="PS51257">
    <property type="entry name" value="PROKAR_LIPOPROTEIN"/>
    <property type="match status" value="1"/>
</dbReference>
<name>A0A4Z2J0R8_9TELE</name>
<keyword evidence="2" id="KW-1185">Reference proteome</keyword>
<reference evidence="1 2" key="1">
    <citation type="submission" date="2019-03" db="EMBL/GenBank/DDBJ databases">
        <title>First draft genome of Liparis tanakae, snailfish: a comprehensive survey of snailfish specific genes.</title>
        <authorList>
            <person name="Kim W."/>
            <person name="Song I."/>
            <person name="Jeong J.-H."/>
            <person name="Kim D."/>
            <person name="Kim S."/>
            <person name="Ryu S."/>
            <person name="Song J.Y."/>
            <person name="Lee S.K."/>
        </authorList>
    </citation>
    <scope>NUCLEOTIDE SEQUENCE [LARGE SCALE GENOMIC DNA]</scope>
    <source>
        <tissue evidence="1">Muscle</tissue>
    </source>
</reference>
<dbReference type="OrthoDB" id="10566139at2759"/>
<evidence type="ECO:0000313" key="2">
    <source>
        <dbReference type="Proteomes" id="UP000314294"/>
    </source>
</evidence>